<keyword evidence="2" id="KW-1185">Reference proteome</keyword>
<dbReference type="EMBL" id="LLXX01000024">
    <property type="protein sequence ID" value="KRR12891.1"/>
    <property type="molecule type" value="Genomic_DNA"/>
</dbReference>
<gene>
    <name evidence="1" type="ORF">CP49_16860</name>
</gene>
<dbReference type="AlphaFoldDB" id="A0A0R3K8T2"/>
<evidence type="ECO:0000313" key="1">
    <source>
        <dbReference type="EMBL" id="KRR12891.1"/>
    </source>
</evidence>
<accession>A0A0R3K8T2</accession>
<evidence type="ECO:0000313" key="2">
    <source>
        <dbReference type="Proteomes" id="UP000051913"/>
    </source>
</evidence>
<name>A0A0R3K8T2_9BRAD</name>
<sequence>MWRSLARSFVFVGIVGLLFLQEGTHLMADTGVSTVEKFIASISAAVQRERKANMDFGADAATVFRPGRPVAEYDPDLRRLGFTRKDIIFRGRNVAIYSKVTDAIGVLGNHETRVILYLSRDGEIESVEAKYFFHTL</sequence>
<dbReference type="RefSeq" id="WP_057848823.1">
    <property type="nucleotide sequence ID" value="NZ_LLXX01000024.1"/>
</dbReference>
<dbReference type="Proteomes" id="UP000051913">
    <property type="component" value="Unassembled WGS sequence"/>
</dbReference>
<comment type="caution">
    <text evidence="1">The sequence shown here is derived from an EMBL/GenBank/DDBJ whole genome shotgun (WGS) entry which is preliminary data.</text>
</comment>
<organism evidence="1 2">
    <name type="scientific">Bradyrhizobium valentinum</name>
    <dbReference type="NCBI Taxonomy" id="1518501"/>
    <lineage>
        <taxon>Bacteria</taxon>
        <taxon>Pseudomonadati</taxon>
        <taxon>Pseudomonadota</taxon>
        <taxon>Alphaproteobacteria</taxon>
        <taxon>Hyphomicrobiales</taxon>
        <taxon>Nitrobacteraceae</taxon>
        <taxon>Bradyrhizobium</taxon>
    </lineage>
</organism>
<protein>
    <submittedName>
        <fullName evidence="1">Uncharacterized protein</fullName>
    </submittedName>
</protein>
<reference evidence="1 2" key="1">
    <citation type="submission" date="2014-03" db="EMBL/GenBank/DDBJ databases">
        <title>Bradyrhizobium valentinum sp. nov., isolated from effective nodules of Lupinus mariae-josephae, a lupine endemic of basic-lime soils in Eastern Spain.</title>
        <authorList>
            <person name="Duran D."/>
            <person name="Rey L."/>
            <person name="Navarro A."/>
            <person name="Busquets A."/>
            <person name="Imperial J."/>
            <person name="Ruiz-Argueso T."/>
        </authorList>
    </citation>
    <scope>NUCLEOTIDE SEQUENCE [LARGE SCALE GENOMIC DNA]</scope>
    <source>
        <strain evidence="1 2">LmjM3</strain>
    </source>
</reference>
<proteinExistence type="predicted"/>